<dbReference type="Gene3D" id="3.10.20.370">
    <property type="match status" value="1"/>
</dbReference>
<sequence>MLEGHKKNGTKPLFWTEESKTAFTILKDDLYKATFLIYPVPDVNLSLVADPSDTEVGAVLQQEMNELKQPLSFFSRSLTPSQRKYSSYDRELLAIYIAVKRFKYILEGRSFIIFTDHVRVTNHW</sequence>
<dbReference type="InterPro" id="IPR041577">
    <property type="entry name" value="RT_RNaseH_2"/>
</dbReference>
<dbReference type="SUPFAM" id="SSF56672">
    <property type="entry name" value="DNA/RNA polymerases"/>
    <property type="match status" value="1"/>
</dbReference>
<keyword evidence="1" id="KW-0548">Nucleotidyltransferase</keyword>
<keyword evidence="1" id="KW-0808">Transferase</keyword>
<evidence type="ECO:0000256" key="2">
    <source>
        <dbReference type="ARBA" id="ARBA00022722"/>
    </source>
</evidence>
<dbReference type="InterPro" id="IPR043502">
    <property type="entry name" value="DNA/RNA_pol_sf"/>
</dbReference>
<dbReference type="EMBL" id="BMAV01005678">
    <property type="protein sequence ID" value="GFY46928.1"/>
    <property type="molecule type" value="Genomic_DNA"/>
</dbReference>
<organism evidence="7 8">
    <name type="scientific">Trichonephila inaurata madagascariensis</name>
    <dbReference type="NCBI Taxonomy" id="2747483"/>
    <lineage>
        <taxon>Eukaryota</taxon>
        <taxon>Metazoa</taxon>
        <taxon>Ecdysozoa</taxon>
        <taxon>Arthropoda</taxon>
        <taxon>Chelicerata</taxon>
        <taxon>Arachnida</taxon>
        <taxon>Araneae</taxon>
        <taxon>Araneomorphae</taxon>
        <taxon>Entelegynae</taxon>
        <taxon>Araneoidea</taxon>
        <taxon>Nephilidae</taxon>
        <taxon>Trichonephila</taxon>
        <taxon>Trichonephila inaurata</taxon>
    </lineage>
</organism>
<dbReference type="PANTHER" id="PTHR37984">
    <property type="entry name" value="PROTEIN CBG26694"/>
    <property type="match status" value="1"/>
</dbReference>
<dbReference type="Proteomes" id="UP000886998">
    <property type="component" value="Unassembled WGS sequence"/>
</dbReference>
<dbReference type="FunFam" id="3.10.20.370:FF:000001">
    <property type="entry name" value="Retrovirus-related Pol polyprotein from transposon 17.6-like protein"/>
    <property type="match status" value="1"/>
</dbReference>
<comment type="caution">
    <text evidence="7">The sequence shown here is derived from an EMBL/GenBank/DDBJ whole genome shotgun (WGS) entry which is preliminary data.</text>
</comment>
<keyword evidence="4" id="KW-0695">RNA-directed DNA polymerase</keyword>
<proteinExistence type="predicted"/>
<keyword evidence="8" id="KW-1185">Reference proteome</keyword>
<protein>
    <submittedName>
        <fullName evidence="7">Retrovirus-related Pol polyprotein from transposon 17.6</fullName>
    </submittedName>
</protein>
<dbReference type="Pfam" id="PF17919">
    <property type="entry name" value="RT_RNaseH_2"/>
    <property type="match status" value="1"/>
</dbReference>
<dbReference type="InterPro" id="IPR050951">
    <property type="entry name" value="Retrovirus_Pol_polyprotein"/>
</dbReference>
<keyword evidence="3" id="KW-0255">Endonuclease</keyword>
<dbReference type="PANTHER" id="PTHR37984:SF5">
    <property type="entry name" value="PROTEIN NYNRIN-LIKE"/>
    <property type="match status" value="1"/>
</dbReference>
<keyword evidence="2" id="KW-0540">Nuclease</keyword>
<evidence type="ECO:0000259" key="6">
    <source>
        <dbReference type="Pfam" id="PF17919"/>
    </source>
</evidence>
<reference evidence="7" key="1">
    <citation type="submission" date="2020-08" db="EMBL/GenBank/DDBJ databases">
        <title>Multicomponent nature underlies the extraordinary mechanical properties of spider dragline silk.</title>
        <authorList>
            <person name="Kono N."/>
            <person name="Nakamura H."/>
            <person name="Mori M."/>
            <person name="Yoshida Y."/>
            <person name="Ohtoshi R."/>
            <person name="Malay A.D."/>
            <person name="Moran D.A.P."/>
            <person name="Tomita M."/>
            <person name="Numata K."/>
            <person name="Arakawa K."/>
        </authorList>
    </citation>
    <scope>NUCLEOTIDE SEQUENCE</scope>
</reference>
<evidence type="ECO:0000256" key="4">
    <source>
        <dbReference type="ARBA" id="ARBA00022918"/>
    </source>
</evidence>
<evidence type="ECO:0000256" key="5">
    <source>
        <dbReference type="ARBA" id="ARBA00023268"/>
    </source>
</evidence>
<name>A0A8X6X4N7_9ARAC</name>
<evidence type="ECO:0000256" key="1">
    <source>
        <dbReference type="ARBA" id="ARBA00022695"/>
    </source>
</evidence>
<feature type="domain" description="Reverse transcriptase/retrotransposon-derived protein RNase H-like" evidence="6">
    <location>
        <begin position="15"/>
        <end position="113"/>
    </location>
</feature>
<keyword evidence="5" id="KW-0511">Multifunctional enzyme</keyword>
<evidence type="ECO:0000313" key="7">
    <source>
        <dbReference type="EMBL" id="GFY46928.1"/>
    </source>
</evidence>
<keyword evidence="3" id="KW-0378">Hydrolase</keyword>
<gene>
    <name evidence="7" type="primary">pol_2</name>
    <name evidence="7" type="ORF">TNIN_52791</name>
</gene>
<evidence type="ECO:0000256" key="3">
    <source>
        <dbReference type="ARBA" id="ARBA00022759"/>
    </source>
</evidence>
<dbReference type="AlphaFoldDB" id="A0A8X6X4N7"/>
<evidence type="ECO:0000313" key="8">
    <source>
        <dbReference type="Proteomes" id="UP000886998"/>
    </source>
</evidence>
<accession>A0A8X6X4N7</accession>
<dbReference type="GO" id="GO:0004519">
    <property type="term" value="F:endonuclease activity"/>
    <property type="evidence" value="ECO:0007669"/>
    <property type="project" value="UniProtKB-KW"/>
</dbReference>
<dbReference type="OrthoDB" id="6425673at2759"/>
<dbReference type="GO" id="GO:0003964">
    <property type="term" value="F:RNA-directed DNA polymerase activity"/>
    <property type="evidence" value="ECO:0007669"/>
    <property type="project" value="UniProtKB-KW"/>
</dbReference>